<dbReference type="Pfam" id="PF07228">
    <property type="entry name" value="SpoIIE"/>
    <property type="match status" value="1"/>
</dbReference>
<accession>A0A9D1ZJ70</accession>
<dbReference type="Pfam" id="PF00072">
    <property type="entry name" value="Response_reg"/>
    <property type="match status" value="1"/>
</dbReference>
<dbReference type="InterPro" id="IPR052016">
    <property type="entry name" value="Bact_Sigma-Reg"/>
</dbReference>
<dbReference type="InterPro" id="IPR001932">
    <property type="entry name" value="PPM-type_phosphatase-like_dom"/>
</dbReference>
<evidence type="ECO:0000313" key="6">
    <source>
        <dbReference type="Proteomes" id="UP000886851"/>
    </source>
</evidence>
<feature type="modified residue" description="4-aspartylphosphate" evidence="2">
    <location>
        <position position="58"/>
    </location>
</feature>
<evidence type="ECO:0000256" key="2">
    <source>
        <dbReference type="PROSITE-ProRule" id="PRU00169"/>
    </source>
</evidence>
<dbReference type="SUPFAM" id="SSF81606">
    <property type="entry name" value="PP2C-like"/>
    <property type="match status" value="1"/>
</dbReference>
<feature type="domain" description="PPM-type phosphatase" evidence="4">
    <location>
        <begin position="171"/>
        <end position="386"/>
    </location>
</feature>
<evidence type="ECO:0000259" key="4">
    <source>
        <dbReference type="PROSITE" id="PS51746"/>
    </source>
</evidence>
<organism evidence="5 6">
    <name type="scientific">Candidatus Bacteroides pullicola</name>
    <dbReference type="NCBI Taxonomy" id="2838475"/>
    <lineage>
        <taxon>Bacteria</taxon>
        <taxon>Pseudomonadati</taxon>
        <taxon>Bacteroidota</taxon>
        <taxon>Bacteroidia</taxon>
        <taxon>Bacteroidales</taxon>
        <taxon>Bacteroidaceae</taxon>
        <taxon>Bacteroides</taxon>
    </lineage>
</organism>
<sequence length="388" mass="43401">MAIKILSVDDEQDLEILLTQYFRRKIRKGEYEFTFAHNGLEALQLMLEKKNFDIILSDINMPEMDGLTLLTRINEMRNPALKCIMVSAYGDMDNIRSAMNNGAFDFATKPIDLDDLSRTIEKAIEQINFVRESQNEHNQLESIKNDLAVAGEIQQAILPRKFPPFPQLADSVDIFASMTPAKDVGGDFYDFFQIDEDRIGFVIADVSGKGVPASLFMAVSRTLLRATGTRGVPSHECINSVNKLLCNESLDSMFVTVFYGIYNLKTGEVDYTNAGHNPPYLLRQNNAVEPLPLSKNFIVGVFDDFVYTNSNLTLNPGDSLILYTDGVTEAFNESREMFGESGLEKTLKSVPGAGSEEIVEAILEDLKDFVGNEPQSDDITMLVLKRLK</sequence>
<dbReference type="PROSITE" id="PS51746">
    <property type="entry name" value="PPM_2"/>
    <property type="match status" value="1"/>
</dbReference>
<dbReference type="PANTHER" id="PTHR43156:SF2">
    <property type="entry name" value="STAGE II SPORULATION PROTEIN E"/>
    <property type="match status" value="1"/>
</dbReference>
<dbReference type="Proteomes" id="UP000886851">
    <property type="component" value="Unassembled WGS sequence"/>
</dbReference>
<evidence type="ECO:0000313" key="5">
    <source>
        <dbReference type="EMBL" id="HIY88564.1"/>
    </source>
</evidence>
<name>A0A9D1ZJ70_9BACE</name>
<dbReference type="InterPro" id="IPR036457">
    <property type="entry name" value="PPM-type-like_dom_sf"/>
</dbReference>
<feature type="domain" description="Response regulatory" evidence="3">
    <location>
        <begin position="4"/>
        <end position="124"/>
    </location>
</feature>
<protein>
    <submittedName>
        <fullName evidence="5">SpoIIE family protein phosphatase</fullName>
    </submittedName>
</protein>
<dbReference type="InterPro" id="IPR011006">
    <property type="entry name" value="CheY-like_superfamily"/>
</dbReference>
<dbReference type="GO" id="GO:0016791">
    <property type="term" value="F:phosphatase activity"/>
    <property type="evidence" value="ECO:0007669"/>
    <property type="project" value="TreeGrafter"/>
</dbReference>
<dbReference type="EMBL" id="DXCV01000051">
    <property type="protein sequence ID" value="HIY88564.1"/>
    <property type="molecule type" value="Genomic_DNA"/>
</dbReference>
<dbReference type="PROSITE" id="PS50110">
    <property type="entry name" value="RESPONSE_REGULATORY"/>
    <property type="match status" value="1"/>
</dbReference>
<dbReference type="InterPro" id="IPR001789">
    <property type="entry name" value="Sig_transdc_resp-reg_receiver"/>
</dbReference>
<dbReference type="Gene3D" id="3.60.40.10">
    <property type="entry name" value="PPM-type phosphatase domain"/>
    <property type="match status" value="1"/>
</dbReference>
<evidence type="ECO:0000259" key="3">
    <source>
        <dbReference type="PROSITE" id="PS50110"/>
    </source>
</evidence>
<proteinExistence type="predicted"/>
<dbReference type="CDD" id="cd17536">
    <property type="entry name" value="REC_YesN-like"/>
    <property type="match status" value="1"/>
</dbReference>
<dbReference type="Gene3D" id="3.40.50.2300">
    <property type="match status" value="1"/>
</dbReference>
<reference evidence="5" key="2">
    <citation type="submission" date="2021-04" db="EMBL/GenBank/DDBJ databases">
        <authorList>
            <person name="Gilroy R."/>
        </authorList>
    </citation>
    <scope>NUCLEOTIDE SEQUENCE</scope>
    <source>
        <strain evidence="5">Gambia2-208</strain>
    </source>
</reference>
<reference evidence="5" key="1">
    <citation type="journal article" date="2021" name="PeerJ">
        <title>Extensive microbial diversity within the chicken gut microbiome revealed by metagenomics and culture.</title>
        <authorList>
            <person name="Gilroy R."/>
            <person name="Ravi A."/>
            <person name="Getino M."/>
            <person name="Pursley I."/>
            <person name="Horton D.L."/>
            <person name="Alikhan N.F."/>
            <person name="Baker D."/>
            <person name="Gharbi K."/>
            <person name="Hall N."/>
            <person name="Watson M."/>
            <person name="Adriaenssens E.M."/>
            <person name="Foster-Nyarko E."/>
            <person name="Jarju S."/>
            <person name="Secka A."/>
            <person name="Antonio M."/>
            <person name="Oren A."/>
            <person name="Chaudhuri R.R."/>
            <person name="La Ragione R."/>
            <person name="Hildebrand F."/>
            <person name="Pallen M.J."/>
        </authorList>
    </citation>
    <scope>NUCLEOTIDE SEQUENCE</scope>
    <source>
        <strain evidence="5">Gambia2-208</strain>
    </source>
</reference>
<dbReference type="SMART" id="SM00331">
    <property type="entry name" value="PP2C_SIG"/>
    <property type="match status" value="1"/>
</dbReference>
<dbReference type="PANTHER" id="PTHR43156">
    <property type="entry name" value="STAGE II SPORULATION PROTEIN E-RELATED"/>
    <property type="match status" value="1"/>
</dbReference>
<evidence type="ECO:0000256" key="1">
    <source>
        <dbReference type="ARBA" id="ARBA00022801"/>
    </source>
</evidence>
<keyword evidence="1" id="KW-0378">Hydrolase</keyword>
<dbReference type="AlphaFoldDB" id="A0A9D1ZJ70"/>
<dbReference type="SUPFAM" id="SSF52172">
    <property type="entry name" value="CheY-like"/>
    <property type="match status" value="1"/>
</dbReference>
<dbReference type="GO" id="GO:0000160">
    <property type="term" value="P:phosphorelay signal transduction system"/>
    <property type="evidence" value="ECO:0007669"/>
    <property type="project" value="InterPro"/>
</dbReference>
<keyword evidence="2" id="KW-0597">Phosphoprotein</keyword>
<gene>
    <name evidence="5" type="ORF">H9824_07665</name>
</gene>
<comment type="caution">
    <text evidence="5">The sequence shown here is derived from an EMBL/GenBank/DDBJ whole genome shotgun (WGS) entry which is preliminary data.</text>
</comment>
<dbReference type="SMART" id="SM00448">
    <property type="entry name" value="REC"/>
    <property type="match status" value="1"/>
</dbReference>